<evidence type="ECO:0000313" key="2">
    <source>
        <dbReference type="Proteomes" id="UP000192050"/>
    </source>
</evidence>
<gene>
    <name evidence="1" type="ORF">FAD_0967</name>
</gene>
<dbReference type="GeneID" id="31676466"/>
<protein>
    <submittedName>
        <fullName evidence="1">VapB-type antitoxin</fullName>
    </submittedName>
</protein>
<dbReference type="EMBL" id="CP015363">
    <property type="protein sequence ID" value="ARD84849.1"/>
    <property type="molecule type" value="Genomic_DNA"/>
</dbReference>
<reference evidence="1 2" key="1">
    <citation type="submission" date="2011-10" db="EMBL/GenBank/DDBJ databases">
        <title>Metabolic and evolutionary patterns in the extreme acidophile Ferroplasma acidiphilum.</title>
        <authorList>
            <person name="Golyshina O.V."/>
            <person name="Kozyavkin S.A."/>
            <person name="Tatusov R.L."/>
            <person name="Slesarev A.I."/>
            <person name="Golyshin P.N."/>
        </authorList>
    </citation>
    <scope>NUCLEOTIDE SEQUENCE [LARGE SCALE GENOMIC DNA]</scope>
    <source>
        <strain evidence="2">Y</strain>
    </source>
</reference>
<name>A0A1V0N441_9ARCH</name>
<accession>A0A1V0N441</accession>
<proteinExistence type="predicted"/>
<dbReference type="RefSeq" id="WP_081142258.1">
    <property type="nucleotide sequence ID" value="NZ_CP015363.1"/>
</dbReference>
<dbReference type="KEGG" id="fai:FAD_0967"/>
<dbReference type="Proteomes" id="UP000192050">
    <property type="component" value="Chromosome"/>
</dbReference>
<evidence type="ECO:0000313" key="1">
    <source>
        <dbReference type="EMBL" id="ARD84849.1"/>
    </source>
</evidence>
<dbReference type="STRING" id="74969.FAD_0967"/>
<organism evidence="1 2">
    <name type="scientific">Ferroplasma acidiphilum</name>
    <dbReference type="NCBI Taxonomy" id="74969"/>
    <lineage>
        <taxon>Archaea</taxon>
        <taxon>Methanobacteriati</taxon>
        <taxon>Thermoplasmatota</taxon>
        <taxon>Thermoplasmata</taxon>
        <taxon>Thermoplasmatales</taxon>
        <taxon>Ferroplasmaceae</taxon>
        <taxon>Ferroplasma</taxon>
    </lineage>
</organism>
<dbReference type="AlphaFoldDB" id="A0A1V0N441"/>
<dbReference type="InterPro" id="IPR045944">
    <property type="entry name" value="DUF6364"/>
</dbReference>
<sequence length="92" mass="10589">MKRKLTLSIDEEVINKAKSALALKNITLSAFVENDLKLLLSEDELDKSFNSIGIKYNYTSPDAIVEKRKKMKIVDTQNILDEIRDEMDERLS</sequence>
<dbReference type="Pfam" id="PF19891">
    <property type="entry name" value="DUF6364"/>
    <property type="match status" value="1"/>
</dbReference>
<keyword evidence="2" id="KW-1185">Reference proteome</keyword>